<reference evidence="2" key="1">
    <citation type="submission" date="2024-06" db="UniProtKB">
        <authorList>
            <consortium name="RefSeq"/>
        </authorList>
    </citation>
    <scope>NUCLEOTIDE SEQUENCE [LARGE SCALE GENOMIC DNA]</scope>
</reference>
<dbReference type="RefSeq" id="XP_022297916.1">
    <property type="nucleotide sequence ID" value="XM_022442208.1"/>
</dbReference>
<sequence>MTMEQILPVIHFDKNFYSFPFDKTVMPFPSLRFISHFNCTTVVINSKESWTLDAGQFRDEPVQSSDIWEIFSNKPIGLFQIFAGTSPSREHQSHYEEDMVMVPSVAQYVSSVIIPRRTKTSNSEKFRMYIGLVSEVNMYSIETPSGTSTPTTINTGVIRESDADGELLTINQISSETCRNSERKPFGAYTYRLSDADASFSNVGVKFVLNQSSTYEGKPCTKAGSNPALSSGRTKTTTTTTTTTTTAAAETTEIHISTTTITHAHVLESHKSGA</sequence>
<dbReference type="AlphaFoldDB" id="A0A8B8B3V6"/>
<feature type="compositionally biased region" description="Polar residues" evidence="1">
    <location>
        <begin position="223"/>
        <end position="233"/>
    </location>
</feature>
<feature type="region of interest" description="Disordered" evidence="1">
    <location>
        <begin position="220"/>
        <end position="240"/>
    </location>
</feature>
<proteinExistence type="predicted"/>
<dbReference type="Proteomes" id="UP000694844">
    <property type="component" value="Chromosome 1"/>
</dbReference>
<evidence type="ECO:0000256" key="1">
    <source>
        <dbReference type="SAM" id="MobiDB-lite"/>
    </source>
</evidence>
<gene>
    <name evidence="3" type="primary">LOC111107166</name>
</gene>
<reference evidence="3" key="2">
    <citation type="submission" date="2025-08" db="UniProtKB">
        <authorList>
            <consortium name="RefSeq"/>
        </authorList>
    </citation>
    <scope>IDENTIFICATION</scope>
    <source>
        <tissue evidence="3">Whole sample</tissue>
    </source>
</reference>
<dbReference type="KEGG" id="cvn:111107166"/>
<dbReference type="GeneID" id="111107166"/>
<organism evidence="2 3">
    <name type="scientific">Crassostrea virginica</name>
    <name type="common">Eastern oyster</name>
    <dbReference type="NCBI Taxonomy" id="6565"/>
    <lineage>
        <taxon>Eukaryota</taxon>
        <taxon>Metazoa</taxon>
        <taxon>Spiralia</taxon>
        <taxon>Lophotrochozoa</taxon>
        <taxon>Mollusca</taxon>
        <taxon>Bivalvia</taxon>
        <taxon>Autobranchia</taxon>
        <taxon>Pteriomorphia</taxon>
        <taxon>Ostreida</taxon>
        <taxon>Ostreoidea</taxon>
        <taxon>Ostreidae</taxon>
        <taxon>Crassostrea</taxon>
    </lineage>
</organism>
<protein>
    <submittedName>
        <fullName evidence="3">Uncharacterized protein LOC111107166</fullName>
    </submittedName>
</protein>
<name>A0A8B8B3V6_CRAVI</name>
<keyword evidence="2" id="KW-1185">Reference proteome</keyword>
<evidence type="ECO:0000313" key="3">
    <source>
        <dbReference type="RefSeq" id="XP_022297916.1"/>
    </source>
</evidence>
<accession>A0A8B8B3V6</accession>
<evidence type="ECO:0000313" key="2">
    <source>
        <dbReference type="Proteomes" id="UP000694844"/>
    </source>
</evidence>